<keyword evidence="6" id="KW-1185">Reference proteome</keyword>
<dbReference type="GO" id="GO:0005737">
    <property type="term" value="C:cytoplasm"/>
    <property type="evidence" value="ECO:0007669"/>
    <property type="project" value="TreeGrafter"/>
</dbReference>
<dbReference type="PANTHER" id="PTHR43782:SF3">
    <property type="entry name" value="ARGINASE"/>
    <property type="match status" value="1"/>
</dbReference>
<evidence type="ECO:0000256" key="4">
    <source>
        <dbReference type="PROSITE-ProRule" id="PRU00742"/>
    </source>
</evidence>
<dbReference type="OrthoDB" id="7331788at2"/>
<dbReference type="Pfam" id="PF00491">
    <property type="entry name" value="Arginase"/>
    <property type="match status" value="1"/>
</dbReference>
<dbReference type="PANTHER" id="PTHR43782">
    <property type="entry name" value="ARGINASE"/>
    <property type="match status" value="1"/>
</dbReference>
<dbReference type="Proteomes" id="UP000319769">
    <property type="component" value="Unassembled WGS sequence"/>
</dbReference>
<keyword evidence="1" id="KW-0479">Metal-binding</keyword>
<dbReference type="PROSITE" id="PS51409">
    <property type="entry name" value="ARGINASE_2"/>
    <property type="match status" value="1"/>
</dbReference>
<evidence type="ECO:0000313" key="5">
    <source>
        <dbReference type="EMBL" id="KAA9161820.1"/>
    </source>
</evidence>
<dbReference type="GO" id="GO:0030145">
    <property type="term" value="F:manganese ion binding"/>
    <property type="evidence" value="ECO:0007669"/>
    <property type="project" value="TreeGrafter"/>
</dbReference>
<dbReference type="InterPro" id="IPR006035">
    <property type="entry name" value="Ureohydrolase"/>
</dbReference>
<dbReference type="GO" id="GO:0004053">
    <property type="term" value="F:arginase activity"/>
    <property type="evidence" value="ECO:0007669"/>
    <property type="project" value="TreeGrafter"/>
</dbReference>
<proteinExistence type="inferred from homology"/>
<dbReference type="Gene3D" id="3.40.800.10">
    <property type="entry name" value="Ureohydrolase domain"/>
    <property type="match status" value="1"/>
</dbReference>
<dbReference type="SUPFAM" id="SSF52768">
    <property type="entry name" value="Arginase/deacetylase"/>
    <property type="match status" value="1"/>
</dbReference>
<dbReference type="AlphaFoldDB" id="A0A5N0V9S1"/>
<evidence type="ECO:0000313" key="6">
    <source>
        <dbReference type="Proteomes" id="UP000319769"/>
    </source>
</evidence>
<evidence type="ECO:0000256" key="1">
    <source>
        <dbReference type="ARBA" id="ARBA00022723"/>
    </source>
</evidence>
<keyword evidence="3" id="KW-0464">Manganese</keyword>
<organism evidence="5 6">
    <name type="scientific">Amycolatopsis acidicola</name>
    <dbReference type="NCBI Taxonomy" id="2596893"/>
    <lineage>
        <taxon>Bacteria</taxon>
        <taxon>Bacillati</taxon>
        <taxon>Actinomycetota</taxon>
        <taxon>Actinomycetes</taxon>
        <taxon>Pseudonocardiales</taxon>
        <taxon>Pseudonocardiaceae</taxon>
        <taxon>Amycolatopsis</taxon>
    </lineage>
</organism>
<dbReference type="InterPro" id="IPR023696">
    <property type="entry name" value="Ureohydrolase_dom_sf"/>
</dbReference>
<evidence type="ECO:0000256" key="3">
    <source>
        <dbReference type="ARBA" id="ARBA00023211"/>
    </source>
</evidence>
<dbReference type="CDD" id="cd09999">
    <property type="entry name" value="Arginase-like_1"/>
    <property type="match status" value="1"/>
</dbReference>
<dbReference type="EMBL" id="VMNW02000015">
    <property type="protein sequence ID" value="KAA9161820.1"/>
    <property type="molecule type" value="Genomic_DNA"/>
</dbReference>
<gene>
    <name evidence="5" type="ORF">FPZ12_013220</name>
</gene>
<reference evidence="5" key="1">
    <citation type="submission" date="2019-09" db="EMBL/GenBank/DDBJ databases">
        <authorList>
            <person name="Teo W.F.A."/>
            <person name="Duangmal K."/>
        </authorList>
    </citation>
    <scope>NUCLEOTIDE SEQUENCE [LARGE SCALE GENOMIC DNA]</scope>
    <source>
        <strain evidence="5">K81G1</strain>
    </source>
</reference>
<evidence type="ECO:0000256" key="2">
    <source>
        <dbReference type="ARBA" id="ARBA00022801"/>
    </source>
</evidence>
<protein>
    <submittedName>
        <fullName evidence="5">Arginase family protein</fullName>
    </submittedName>
</protein>
<comment type="caution">
    <text evidence="5">The sequence shown here is derived from an EMBL/GenBank/DDBJ whole genome shotgun (WGS) entry which is preliminary data.</text>
</comment>
<comment type="similarity">
    <text evidence="4">Belongs to the arginase family.</text>
</comment>
<name>A0A5N0V9S1_9PSEU</name>
<accession>A0A5N0V9S1</accession>
<dbReference type="RefSeq" id="WP_144746935.1">
    <property type="nucleotide sequence ID" value="NZ_VMNW02000015.1"/>
</dbReference>
<sequence length="250" mass="26423">MKPILVPFHQDELLPPETLPVPVALPLAPQLAGTDRWARMAELYDWLADEVAGEIRVGKMPNVVSGDCLVMLGVLAGVQRAGLSPSVLWLDAHGDVHTPESSTSGYLGGMALRFLLGAAPDALGRLGLRPLAEENATLVDARDLDPAEAVYLASAQVRHVPLAEARAPDGPVILHVDVDVIDSGDLPGLRFPVSGGPSKSAVVEAVRAIRAGGNVIATHIACPWIPVQDQENRAALLHELLYSQPVSPGR</sequence>
<dbReference type="PRINTS" id="PR00116">
    <property type="entry name" value="ARGINASE"/>
</dbReference>
<keyword evidence="2" id="KW-0378">Hydrolase</keyword>